<dbReference type="RefSeq" id="WP_006079092.1">
    <property type="nucleotide sequence ID" value="NZ_AOMD01000033.1"/>
</dbReference>
<dbReference type="InterPro" id="IPR011332">
    <property type="entry name" value="Ribosomal_zn-bd"/>
</dbReference>
<evidence type="ECO:0000256" key="2">
    <source>
        <dbReference type="ARBA" id="ARBA00023274"/>
    </source>
</evidence>
<keyword evidence="1 3" id="KW-0689">Ribosomal protein</keyword>
<evidence type="ECO:0000313" key="5">
    <source>
        <dbReference type="EMBL" id="EMA42695.1"/>
    </source>
</evidence>
<feature type="domain" description="Large ribosomal subunit protein eL40" evidence="4">
    <location>
        <begin position="1"/>
        <end position="46"/>
    </location>
</feature>
<dbReference type="PANTHER" id="PTHR39649">
    <property type="entry name" value="50S RIBOSOMAL PROTEIN L40E"/>
    <property type="match status" value="1"/>
</dbReference>
<dbReference type="GO" id="GO:1990904">
    <property type="term" value="C:ribonucleoprotein complex"/>
    <property type="evidence" value="ECO:0007669"/>
    <property type="project" value="UniProtKB-KW"/>
</dbReference>
<dbReference type="InterPro" id="IPR001975">
    <property type="entry name" value="Ribosomal_eL40_dom"/>
</dbReference>
<dbReference type="FunCoup" id="M0ME54">
    <property type="interactions" value="61"/>
</dbReference>
<keyword evidence="2 3" id="KW-0687">Ribonucleoprotein</keyword>
<gene>
    <name evidence="3 5" type="primary">rpl40e</name>
    <name evidence="5" type="ORF">C449_16173</name>
</gene>
<reference evidence="5 6" key="1">
    <citation type="journal article" date="2014" name="PLoS Genet.">
        <title>Phylogenetically driven sequencing of extremely halophilic archaea reveals strategies for static and dynamic osmo-response.</title>
        <authorList>
            <person name="Becker E.A."/>
            <person name="Seitzer P.M."/>
            <person name="Tritt A."/>
            <person name="Larsen D."/>
            <person name="Krusor M."/>
            <person name="Yao A.I."/>
            <person name="Wu D."/>
            <person name="Madern D."/>
            <person name="Eisen J.A."/>
            <person name="Darling A.E."/>
            <person name="Facciotti M.T."/>
        </authorList>
    </citation>
    <scope>NUCLEOTIDE SEQUENCE [LARGE SCALE GENOMIC DNA]</scope>
    <source>
        <strain evidence="5 6">DSM 5350</strain>
    </source>
</reference>
<dbReference type="SMART" id="SM01377">
    <property type="entry name" value="Ribosomal_L40e"/>
    <property type="match status" value="1"/>
</dbReference>
<dbReference type="GO" id="GO:0005840">
    <property type="term" value="C:ribosome"/>
    <property type="evidence" value="ECO:0007669"/>
    <property type="project" value="UniProtKB-KW"/>
</dbReference>
<evidence type="ECO:0000256" key="1">
    <source>
        <dbReference type="ARBA" id="ARBA00022980"/>
    </source>
</evidence>
<protein>
    <recommendedName>
        <fullName evidence="3">Large ribosomal subunit protein eL40</fullName>
    </recommendedName>
</protein>
<evidence type="ECO:0000313" key="6">
    <source>
        <dbReference type="Proteomes" id="UP000011669"/>
    </source>
</evidence>
<dbReference type="Gene3D" id="4.10.1060.50">
    <property type="match status" value="1"/>
</dbReference>
<dbReference type="GO" id="GO:0003735">
    <property type="term" value="F:structural constituent of ribosome"/>
    <property type="evidence" value="ECO:0007669"/>
    <property type="project" value="InterPro"/>
</dbReference>
<proteinExistence type="inferred from homology"/>
<sequence length="49" mass="5761">MARFEQAEERILAKQICMRCNARNATRAESCRKCGYGNLRRKARERRSA</sequence>
<name>M0ME54_9EURY</name>
<dbReference type="STRING" id="1227455.C449_16173"/>
<keyword evidence="6" id="KW-1185">Reference proteome</keyword>
<dbReference type="PATRIC" id="fig|1227455.4.peg.3292"/>
<dbReference type="PANTHER" id="PTHR39649:SF1">
    <property type="entry name" value="LARGE RIBOSOMAL SUBUNIT PROTEIN EL40"/>
    <property type="match status" value="1"/>
</dbReference>
<dbReference type="InParanoid" id="M0ME54"/>
<dbReference type="Proteomes" id="UP000011669">
    <property type="component" value="Unassembled WGS sequence"/>
</dbReference>
<dbReference type="GO" id="GO:0006412">
    <property type="term" value="P:translation"/>
    <property type="evidence" value="ECO:0007669"/>
    <property type="project" value="UniProtKB-UniRule"/>
</dbReference>
<evidence type="ECO:0000256" key="3">
    <source>
        <dbReference type="HAMAP-Rule" id="MF_00788"/>
    </source>
</evidence>
<dbReference type="NCBIfam" id="NF003161">
    <property type="entry name" value="PRK04136.1"/>
    <property type="match status" value="1"/>
</dbReference>
<comment type="caution">
    <text evidence="5">The sequence shown here is derived from an EMBL/GenBank/DDBJ whole genome shotgun (WGS) entry which is preliminary data.</text>
</comment>
<dbReference type="OrthoDB" id="45138at2157"/>
<evidence type="ECO:0000259" key="4">
    <source>
        <dbReference type="SMART" id="SM01377"/>
    </source>
</evidence>
<dbReference type="Pfam" id="PF01020">
    <property type="entry name" value="Ribosomal_L40e"/>
    <property type="match status" value="1"/>
</dbReference>
<dbReference type="AlphaFoldDB" id="M0ME54"/>
<dbReference type="SUPFAM" id="SSF57829">
    <property type="entry name" value="Zn-binding ribosomal proteins"/>
    <property type="match status" value="1"/>
</dbReference>
<organism evidence="5 6">
    <name type="scientific">Halococcus saccharolyticus DSM 5350</name>
    <dbReference type="NCBI Taxonomy" id="1227455"/>
    <lineage>
        <taxon>Archaea</taxon>
        <taxon>Methanobacteriati</taxon>
        <taxon>Methanobacteriota</taxon>
        <taxon>Stenosarchaea group</taxon>
        <taxon>Halobacteria</taxon>
        <taxon>Halobacteriales</taxon>
        <taxon>Halococcaceae</taxon>
        <taxon>Halococcus</taxon>
    </lineage>
</organism>
<dbReference type="InterPro" id="IPR023657">
    <property type="entry name" value="Ribosomal_eL40_arc"/>
</dbReference>
<accession>M0ME54</accession>
<comment type="similarity">
    <text evidence="3">Belongs to the eukaryotic ribosomal protein eL40 family.</text>
</comment>
<dbReference type="InterPro" id="IPR038587">
    <property type="entry name" value="Ribosomal_eL40_sf"/>
</dbReference>
<dbReference type="EMBL" id="AOMD01000033">
    <property type="protein sequence ID" value="EMA42695.1"/>
    <property type="molecule type" value="Genomic_DNA"/>
</dbReference>
<dbReference type="HAMAP" id="MF_00788">
    <property type="entry name" value="Ribosomal_eL40"/>
    <property type="match status" value="1"/>
</dbReference>